<dbReference type="PANTHER" id="PTHR21600:SF91">
    <property type="entry name" value="DUAL-SPECIFICITY RNA PSEUDOURIDINE SYNTHASE RLUA"/>
    <property type="match status" value="1"/>
</dbReference>
<dbReference type="GO" id="GO:0160142">
    <property type="term" value="F:23S rRNA pseudouridine(746) synthase activity"/>
    <property type="evidence" value="ECO:0007669"/>
    <property type="project" value="UniProtKB-EC"/>
</dbReference>
<protein>
    <recommendedName>
        <fullName evidence="9">Pseudouridine synthase</fullName>
        <ecNumber evidence="9">5.4.99.-</ecNumber>
    </recommendedName>
</protein>
<dbReference type="InterPro" id="IPR006224">
    <property type="entry name" value="PsdUridine_synth_RluA-like_CS"/>
</dbReference>
<comment type="similarity">
    <text evidence="1 9">Belongs to the pseudouridine synthase RluA family.</text>
</comment>
<dbReference type="GO" id="GO:0003723">
    <property type="term" value="F:RNA binding"/>
    <property type="evidence" value="ECO:0007669"/>
    <property type="project" value="InterPro"/>
</dbReference>
<evidence type="ECO:0000256" key="7">
    <source>
        <dbReference type="ARBA" id="ARBA00037305"/>
    </source>
</evidence>
<dbReference type="NCBIfam" id="TIGR00005">
    <property type="entry name" value="rluA_subfam"/>
    <property type="match status" value="1"/>
</dbReference>
<dbReference type="PROSITE" id="PS01129">
    <property type="entry name" value="PSI_RLU"/>
    <property type="match status" value="1"/>
</dbReference>
<reference evidence="11" key="1">
    <citation type="submission" date="2007-04" db="EMBL/GenBank/DDBJ databases">
        <title>Complete sequence of Shewanella putrefaciens CN-32.</title>
        <authorList>
            <consortium name="US DOE Joint Genome Institute"/>
            <person name="Copeland A."/>
            <person name="Lucas S."/>
            <person name="Lapidus A."/>
            <person name="Barry K."/>
            <person name="Detter J.C."/>
            <person name="Glavina del Rio T."/>
            <person name="Hammon N."/>
            <person name="Israni S."/>
            <person name="Dalin E."/>
            <person name="Tice H."/>
            <person name="Pitluck S."/>
            <person name="Chain P."/>
            <person name="Malfatti S."/>
            <person name="Shin M."/>
            <person name="Vergez L."/>
            <person name="Schmutz J."/>
            <person name="Larimer F."/>
            <person name="Land M."/>
            <person name="Hauser L."/>
            <person name="Kyrpides N."/>
            <person name="Mikhailova N."/>
            <person name="Romine M.F."/>
            <person name="Fredrickson J."/>
            <person name="Tiedje J."/>
            <person name="Richardson P."/>
        </authorList>
    </citation>
    <scope>NUCLEOTIDE SEQUENCE [LARGE SCALE GENOMIC DNA]</scope>
    <source>
        <strain evidence="11">CN-32</strain>
    </source>
</reference>
<evidence type="ECO:0000256" key="5">
    <source>
        <dbReference type="ARBA" id="ARBA00036184"/>
    </source>
</evidence>
<comment type="catalytic activity">
    <reaction evidence="9">
        <text>a uridine in RNA = a pseudouridine in RNA</text>
        <dbReference type="Rhea" id="RHEA:48348"/>
        <dbReference type="Rhea" id="RHEA-COMP:12068"/>
        <dbReference type="Rhea" id="RHEA-COMP:12069"/>
        <dbReference type="ChEBI" id="CHEBI:65314"/>
        <dbReference type="ChEBI" id="CHEBI:65315"/>
    </reaction>
</comment>
<evidence type="ECO:0000259" key="10">
    <source>
        <dbReference type="Pfam" id="PF00849"/>
    </source>
</evidence>
<evidence type="ECO:0000256" key="3">
    <source>
        <dbReference type="ARBA" id="ARBA00022694"/>
    </source>
</evidence>
<sequence length="226" mass="25535">MMTDFIYQPPTTPWLEILYQDKDIIVINKPSGLLSVPGRDPAHYDSVYARVKAEHPHCQIVHRLDMATSGVIVLALIRSAERELKRQFHDRETSKTYIARVAGHIKHDTGSIDYPLICDWPNRPKQKVDHFVGKPSLTHYQVMSRAKRSTLVKLTPITGRSHQLRVHMMAIGHPILGDGFYADPLAKSLAPRLLLHAAELTIKHPYTGVSMTFSTEAPFCEPLGEQ</sequence>
<gene>
    <name evidence="11" type="ordered locus">Sputcn32_0834</name>
</gene>
<dbReference type="STRING" id="319224.Sputcn32_0834"/>
<dbReference type="InterPro" id="IPR050188">
    <property type="entry name" value="RluA_PseudoU_synthase"/>
</dbReference>
<dbReference type="Pfam" id="PF00849">
    <property type="entry name" value="PseudoU_synth_2"/>
    <property type="match status" value="1"/>
</dbReference>
<dbReference type="InterPro" id="IPR020103">
    <property type="entry name" value="PsdUridine_synth_cat_dom_sf"/>
</dbReference>
<evidence type="ECO:0000256" key="9">
    <source>
        <dbReference type="RuleBase" id="RU362028"/>
    </source>
</evidence>
<dbReference type="EMBL" id="CP000681">
    <property type="protein sequence ID" value="ABP74564.1"/>
    <property type="molecule type" value="Genomic_DNA"/>
</dbReference>
<organism evidence="11">
    <name type="scientific">Shewanella putrefaciens (strain CN-32 / ATCC BAA-453)</name>
    <dbReference type="NCBI Taxonomy" id="319224"/>
    <lineage>
        <taxon>Bacteria</taxon>
        <taxon>Pseudomonadati</taxon>
        <taxon>Pseudomonadota</taxon>
        <taxon>Gammaproteobacteria</taxon>
        <taxon>Alteromonadales</taxon>
        <taxon>Shewanellaceae</taxon>
        <taxon>Shewanella</taxon>
    </lineage>
</organism>
<evidence type="ECO:0000256" key="4">
    <source>
        <dbReference type="ARBA" id="ARBA00023235"/>
    </source>
</evidence>
<dbReference type="NCBIfam" id="NF007543">
    <property type="entry name" value="PRK10158.1"/>
    <property type="match status" value="1"/>
</dbReference>
<dbReference type="GO" id="GO:0000455">
    <property type="term" value="P:enzyme-directed rRNA pseudouridine synthesis"/>
    <property type="evidence" value="ECO:0007669"/>
    <property type="project" value="TreeGrafter"/>
</dbReference>
<evidence type="ECO:0000256" key="1">
    <source>
        <dbReference type="ARBA" id="ARBA00010876"/>
    </source>
</evidence>
<dbReference type="GO" id="GO:0008033">
    <property type="term" value="P:tRNA processing"/>
    <property type="evidence" value="ECO:0007669"/>
    <property type="project" value="UniProtKB-KW"/>
</dbReference>
<dbReference type="GO" id="GO:0160151">
    <property type="term" value="F:tRNA pseudouridine(32) synthase activity"/>
    <property type="evidence" value="ECO:0007669"/>
    <property type="project" value="UniProtKB-EC"/>
</dbReference>
<evidence type="ECO:0000256" key="6">
    <source>
        <dbReference type="ARBA" id="ARBA00036916"/>
    </source>
</evidence>
<dbReference type="KEGG" id="spc:Sputcn32_0834"/>
<dbReference type="HOGENOM" id="CLU_016902_11_1_6"/>
<dbReference type="InterPro" id="IPR006145">
    <property type="entry name" value="PsdUridine_synth_RsuA/RluA"/>
</dbReference>
<name>A4Y3N1_SHEPC</name>
<dbReference type="PANTHER" id="PTHR21600">
    <property type="entry name" value="MITOCHONDRIAL RNA PSEUDOURIDINE SYNTHASE"/>
    <property type="match status" value="1"/>
</dbReference>
<dbReference type="eggNOG" id="COG0564">
    <property type="taxonomic scope" value="Bacteria"/>
</dbReference>
<dbReference type="Gene3D" id="3.30.2350.10">
    <property type="entry name" value="Pseudouridine synthase"/>
    <property type="match status" value="1"/>
</dbReference>
<feature type="domain" description="Pseudouridine synthase RsuA/RluA-like" evidence="10">
    <location>
        <begin position="23"/>
        <end position="168"/>
    </location>
</feature>
<accession>A4Y3N1</accession>
<proteinExistence type="inferred from homology"/>
<comment type="function">
    <text evidence="7">Dual specificity enzyme that catalyzes the synthesis of pseudouridine from uracil-746 in 23S ribosomal RNA and from uracil-32 in the anticodon stem and loop of transfer RNAs.</text>
</comment>
<evidence type="ECO:0000313" key="11">
    <source>
        <dbReference type="EMBL" id="ABP74564.1"/>
    </source>
</evidence>
<evidence type="ECO:0000256" key="2">
    <source>
        <dbReference type="ARBA" id="ARBA00022552"/>
    </source>
</evidence>
<comment type="catalytic activity">
    <reaction evidence="5">
        <text>uridine(32) in tRNA = pseudouridine(32) in tRNA</text>
        <dbReference type="Rhea" id="RHEA:42544"/>
        <dbReference type="Rhea" id="RHEA-COMP:10107"/>
        <dbReference type="Rhea" id="RHEA-COMP:10108"/>
        <dbReference type="ChEBI" id="CHEBI:65314"/>
        <dbReference type="ChEBI" id="CHEBI:65315"/>
        <dbReference type="EC" id="5.4.99.28"/>
    </reaction>
</comment>
<keyword evidence="3" id="KW-0819">tRNA processing</keyword>
<feature type="active site" evidence="8">
    <location>
        <position position="65"/>
    </location>
</feature>
<keyword evidence="2" id="KW-0698">rRNA processing</keyword>
<dbReference type="InterPro" id="IPR006225">
    <property type="entry name" value="PsdUridine_synth_RluC/D"/>
</dbReference>
<dbReference type="FunFam" id="3.30.2350.10:FF:000005">
    <property type="entry name" value="Pseudouridine synthase"/>
    <property type="match status" value="1"/>
</dbReference>
<dbReference type="CDD" id="cd02869">
    <property type="entry name" value="PseudoU_synth_RluA_like"/>
    <property type="match status" value="1"/>
</dbReference>
<dbReference type="SUPFAM" id="SSF55120">
    <property type="entry name" value="Pseudouridine synthase"/>
    <property type="match status" value="1"/>
</dbReference>
<dbReference type="AlphaFoldDB" id="A4Y3N1"/>
<dbReference type="EC" id="5.4.99.-" evidence="9"/>
<comment type="function">
    <text evidence="9">Responsible for synthesis of pseudouridine from uracil.</text>
</comment>
<keyword evidence="4 9" id="KW-0413">Isomerase</keyword>
<evidence type="ECO:0000256" key="8">
    <source>
        <dbReference type="PIRSR" id="PIRSR606225-1"/>
    </source>
</evidence>
<comment type="catalytic activity">
    <reaction evidence="6">
        <text>uridine(746) in 23S rRNA = pseudouridine(746) in 23S rRNA</text>
        <dbReference type="Rhea" id="RHEA:42548"/>
        <dbReference type="Rhea" id="RHEA-COMP:10109"/>
        <dbReference type="Rhea" id="RHEA-COMP:10110"/>
        <dbReference type="ChEBI" id="CHEBI:65314"/>
        <dbReference type="ChEBI" id="CHEBI:65315"/>
        <dbReference type="EC" id="5.4.99.29"/>
    </reaction>
</comment>